<gene>
    <name evidence="2" type="ORF">ODALV1_LOCUS28587</name>
</gene>
<evidence type="ECO:0000256" key="1">
    <source>
        <dbReference type="SAM" id="MobiDB-lite"/>
    </source>
</evidence>
<protein>
    <submittedName>
        <fullName evidence="2">Uncharacterized protein</fullName>
    </submittedName>
</protein>
<proteinExistence type="predicted"/>
<reference evidence="2 3" key="1">
    <citation type="submission" date="2024-08" db="EMBL/GenBank/DDBJ databases">
        <authorList>
            <person name="Cucini C."/>
            <person name="Frati F."/>
        </authorList>
    </citation>
    <scope>NUCLEOTIDE SEQUENCE [LARGE SCALE GENOMIC DNA]</scope>
</reference>
<feature type="region of interest" description="Disordered" evidence="1">
    <location>
        <begin position="354"/>
        <end position="379"/>
    </location>
</feature>
<sequence length="778" mass="86983">MCTNWSTRNRAVVNNHYAVQTLLLNKDAYCPCGPNRQDYSYRSRLYNPDPKYQCHLDLTCHAFDSIPKATSCDGYGAPSIYTQTVGAGSSCMSGSSGSNTPRRAPRCKRRVIRPENCCVPKPDLCNLVTCCCEPAPCEEPCDEVTNIGSAPNDECCFELPTPQENCNDSVTYDCGPCGEVCSVQLPGGNNFEMPSSGRVCLETGRSGCDNPRIRITSCGPCCEPPSCGPCCVPLCVPCCPPPRRVMRCSTRNLCKKTTVGPSLGCGYQCLECRPRFRNPFSPEPQNSHFYIIMIRLNEEISSTSTKSLVSNNLSPKNSHLSFKEIPFSTNAIGKEKECECPSYNLPISSATNLFPEEHHGPTDHLPTPSGSRKSSRFRIPSTGQSLEDLLNSEYQHCTLDNEKSGSHNHIANIFPDQYVDTKYQLYQDANPPLNNFAEIVCQSNWSAPRCHPSARDDENNQRWKRRSHLHDKCSLQNIGRNPERIVDNESTSDAQCCYHSQCNEPPKMPTNKVRSRFTESSFTKSNYGSSCNYGVPPNVLQELADLQNSSQAPNKNGDGDKDVSPFGKVDEYGKVDCLDSMGLVRIPSALPNITQDSRVSSSRSSTLSNSRRHSQGLPFAETAWVIDTREINAIQQQRNGTQQCNDIYNNYSDSASYTNQPSYLKPMLKETLAAPSRKRQPIDFTRLENQRISEHQASYLPPRCNDLIQKAKRAHRLAMARKLYLNPEYGRPRWNTNPRPMPEEPYESLAAAEAKLSALDDGYYFPYENQPSVYTMVR</sequence>
<accession>A0ABP1S154</accession>
<evidence type="ECO:0000313" key="3">
    <source>
        <dbReference type="Proteomes" id="UP001642540"/>
    </source>
</evidence>
<name>A0ABP1S154_9HEXA</name>
<comment type="caution">
    <text evidence="2">The sequence shown here is derived from an EMBL/GenBank/DDBJ whole genome shotgun (WGS) entry which is preliminary data.</text>
</comment>
<evidence type="ECO:0000313" key="2">
    <source>
        <dbReference type="EMBL" id="CAL8141137.1"/>
    </source>
</evidence>
<keyword evidence="3" id="KW-1185">Reference proteome</keyword>
<dbReference type="Proteomes" id="UP001642540">
    <property type="component" value="Unassembled WGS sequence"/>
</dbReference>
<organism evidence="2 3">
    <name type="scientific">Orchesella dallaii</name>
    <dbReference type="NCBI Taxonomy" id="48710"/>
    <lineage>
        <taxon>Eukaryota</taxon>
        <taxon>Metazoa</taxon>
        <taxon>Ecdysozoa</taxon>
        <taxon>Arthropoda</taxon>
        <taxon>Hexapoda</taxon>
        <taxon>Collembola</taxon>
        <taxon>Entomobryomorpha</taxon>
        <taxon>Entomobryoidea</taxon>
        <taxon>Orchesellidae</taxon>
        <taxon>Orchesellinae</taxon>
        <taxon>Orchesella</taxon>
    </lineage>
</organism>
<dbReference type="EMBL" id="CAXLJM020000146">
    <property type="protein sequence ID" value="CAL8141137.1"/>
    <property type="molecule type" value="Genomic_DNA"/>
</dbReference>